<dbReference type="InterPro" id="IPR007712">
    <property type="entry name" value="RelE/ParE_toxin"/>
</dbReference>
<dbReference type="Pfam" id="PF05016">
    <property type="entry name" value="ParE_toxin"/>
    <property type="match status" value="1"/>
</dbReference>
<dbReference type="EMBL" id="CM001555">
    <property type="protein sequence ID" value="EJG06150.1"/>
    <property type="molecule type" value="Genomic_DNA"/>
</dbReference>
<dbReference type="Gene3D" id="3.30.2310.20">
    <property type="entry name" value="RelE-like"/>
    <property type="match status" value="1"/>
</dbReference>
<name>J1L0K4_9EURY</name>
<evidence type="ECO:0008006" key="4">
    <source>
        <dbReference type="Google" id="ProtNLM"/>
    </source>
</evidence>
<evidence type="ECO:0000256" key="1">
    <source>
        <dbReference type="ARBA" id="ARBA00022649"/>
    </source>
</evidence>
<dbReference type="RefSeq" id="WP_004037150.1">
    <property type="nucleotide sequence ID" value="NZ_CM001555.1"/>
</dbReference>
<gene>
    <name evidence="2" type="ORF">Metli_0174</name>
</gene>
<accession>J1L0K4</accession>
<organism evidence="2 3">
    <name type="scientific">Methanofollis liminatans DSM 4140</name>
    <dbReference type="NCBI Taxonomy" id="28892"/>
    <lineage>
        <taxon>Archaea</taxon>
        <taxon>Methanobacteriati</taxon>
        <taxon>Methanobacteriota</taxon>
        <taxon>Stenosarchaea group</taxon>
        <taxon>Methanomicrobia</taxon>
        <taxon>Methanomicrobiales</taxon>
        <taxon>Methanomicrobiaceae</taxon>
        <taxon>Methanofollis</taxon>
    </lineage>
</organism>
<protein>
    <recommendedName>
        <fullName evidence="4">Plasmid stabilization system</fullName>
    </recommendedName>
</protein>
<sequence length="96" mass="11191">MAHRVLIDRKVGESLRRLSPKSQRIVMDKLSALVEDPYPGNGSDKERLHVQGRDDTYRIHIGHTYTAFYRIHEPEKEVLILAVMSIEQAHKKYGFF</sequence>
<keyword evidence="1" id="KW-1277">Toxin-antitoxin system</keyword>
<reference evidence="2 3" key="1">
    <citation type="submission" date="2011-08" db="EMBL/GenBank/DDBJ databases">
        <title>The complete genome of Methanofollis liminatans DSM 4140.</title>
        <authorList>
            <consortium name="US DOE Joint Genome Institute (JGI-PGF)"/>
            <person name="Lucas S."/>
            <person name="Han J."/>
            <person name="Lapidus A."/>
            <person name="Bruce D."/>
            <person name="Goodwin L."/>
            <person name="Pitluck S."/>
            <person name="Peters L."/>
            <person name="Kyrpides N."/>
            <person name="Mavromatis K."/>
            <person name="Ivanova N."/>
            <person name="Mikhailova N."/>
            <person name="Lu M."/>
            <person name="Detter J.C."/>
            <person name="Tapia R."/>
            <person name="Han C."/>
            <person name="Land M."/>
            <person name="Hauser L."/>
            <person name="Markowitz V."/>
            <person name="Cheng J.-F."/>
            <person name="Hugenholtz P."/>
            <person name="Woyke T."/>
            <person name="Wu D."/>
            <person name="Spring S."/>
            <person name="Schuler E."/>
            <person name="Brambilla E."/>
            <person name="Klenk H.-P."/>
            <person name="Eisen J.A."/>
        </authorList>
    </citation>
    <scope>NUCLEOTIDE SEQUENCE [LARGE SCALE GENOMIC DNA]</scope>
    <source>
        <strain evidence="2 3">DSM 4140</strain>
    </source>
</reference>
<evidence type="ECO:0000313" key="3">
    <source>
        <dbReference type="Proteomes" id="UP000005095"/>
    </source>
</evidence>
<dbReference type="SUPFAM" id="SSF143011">
    <property type="entry name" value="RelE-like"/>
    <property type="match status" value="1"/>
</dbReference>
<dbReference type="HOGENOM" id="CLU_155761_2_0_2"/>
<dbReference type="InterPro" id="IPR052747">
    <property type="entry name" value="TA_system_RelE_toxin"/>
</dbReference>
<dbReference type="InterPro" id="IPR035093">
    <property type="entry name" value="RelE/ParE_toxin_dom_sf"/>
</dbReference>
<proteinExistence type="predicted"/>
<dbReference type="AlphaFoldDB" id="J1L0K4"/>
<dbReference type="Proteomes" id="UP000005095">
    <property type="component" value="Chromosome"/>
</dbReference>
<evidence type="ECO:0000313" key="2">
    <source>
        <dbReference type="EMBL" id="EJG06150.1"/>
    </source>
</evidence>
<keyword evidence="3" id="KW-1185">Reference proteome</keyword>
<dbReference type="PANTHER" id="PTHR38813">
    <property type="match status" value="1"/>
</dbReference>
<dbReference type="PANTHER" id="PTHR38813:SF1">
    <property type="entry name" value="TOXIN RELE1-RELATED"/>
    <property type="match status" value="1"/>
</dbReference>